<sequence length="116" mass="12897">MTPEELQAALPPGMHPYAYVFMHPPTNGAGSPVATFEPNEINSLAKHIENLGFRPVEESRSRYDPPATGPIHPHNPGQWNSTKRPPPNRPDPYAHLRAQLAELPPGERVKLIEEEP</sequence>
<gene>
    <name evidence="2" type="ORF">F8M49_00020</name>
</gene>
<name>A0ABU3WJS9_9NOCA</name>
<reference evidence="2 3" key="1">
    <citation type="submission" date="2019-10" db="EMBL/GenBank/DDBJ databases">
        <title>Draft Genome Assembly of Rhodococcus zopfii DSM44189.</title>
        <authorList>
            <person name="Sutton J.M."/>
            <person name="Akob D.M."/>
            <person name="Bushman T.J."/>
        </authorList>
    </citation>
    <scope>NUCLEOTIDE SEQUENCE [LARGE SCALE GENOMIC DNA]</scope>
    <source>
        <strain evidence="2 3">DSM 44189</strain>
    </source>
</reference>
<protein>
    <submittedName>
        <fullName evidence="2">Uncharacterized protein</fullName>
    </submittedName>
</protein>
<dbReference type="EMBL" id="WBMO01000001">
    <property type="protein sequence ID" value="MDV2474183.1"/>
    <property type="molecule type" value="Genomic_DNA"/>
</dbReference>
<evidence type="ECO:0000313" key="2">
    <source>
        <dbReference type="EMBL" id="MDV2474183.1"/>
    </source>
</evidence>
<dbReference type="InterPro" id="IPR021226">
    <property type="entry name" value="Phage_gene29"/>
</dbReference>
<feature type="region of interest" description="Disordered" evidence="1">
    <location>
        <begin position="52"/>
        <end position="93"/>
    </location>
</feature>
<accession>A0ABU3WJS9</accession>
<proteinExistence type="predicted"/>
<organism evidence="2 3">
    <name type="scientific">Rhodococcus zopfii</name>
    <dbReference type="NCBI Taxonomy" id="43772"/>
    <lineage>
        <taxon>Bacteria</taxon>
        <taxon>Bacillati</taxon>
        <taxon>Actinomycetota</taxon>
        <taxon>Actinomycetes</taxon>
        <taxon>Mycobacteriales</taxon>
        <taxon>Nocardiaceae</taxon>
        <taxon>Rhodococcus</taxon>
    </lineage>
</organism>
<keyword evidence="3" id="KW-1185">Reference proteome</keyword>
<evidence type="ECO:0000256" key="1">
    <source>
        <dbReference type="SAM" id="MobiDB-lite"/>
    </source>
</evidence>
<dbReference type="Pfam" id="PF10910">
    <property type="entry name" value="Phage_gene29"/>
    <property type="match status" value="1"/>
</dbReference>
<evidence type="ECO:0000313" key="3">
    <source>
        <dbReference type="Proteomes" id="UP001275440"/>
    </source>
</evidence>
<comment type="caution">
    <text evidence="2">The sequence shown here is derived from an EMBL/GenBank/DDBJ whole genome shotgun (WGS) entry which is preliminary data.</text>
</comment>
<dbReference type="Proteomes" id="UP001275440">
    <property type="component" value="Unassembled WGS sequence"/>
</dbReference>